<feature type="compositionally biased region" description="Basic and acidic residues" evidence="1">
    <location>
        <begin position="289"/>
        <end position="304"/>
    </location>
</feature>
<evidence type="ECO:0000313" key="2">
    <source>
        <dbReference type="EMBL" id="JAS73086.1"/>
    </source>
</evidence>
<feature type="compositionally biased region" description="Polar residues" evidence="1">
    <location>
        <begin position="319"/>
        <end position="336"/>
    </location>
</feature>
<name>A0A1B6HEI5_9HEMI</name>
<dbReference type="EMBL" id="GECU01034620">
    <property type="protein sequence ID" value="JAS73086.1"/>
    <property type="molecule type" value="Transcribed_RNA"/>
</dbReference>
<organism evidence="2">
    <name type="scientific">Homalodisca liturata</name>
    <dbReference type="NCBI Taxonomy" id="320908"/>
    <lineage>
        <taxon>Eukaryota</taxon>
        <taxon>Metazoa</taxon>
        <taxon>Ecdysozoa</taxon>
        <taxon>Arthropoda</taxon>
        <taxon>Hexapoda</taxon>
        <taxon>Insecta</taxon>
        <taxon>Pterygota</taxon>
        <taxon>Neoptera</taxon>
        <taxon>Paraneoptera</taxon>
        <taxon>Hemiptera</taxon>
        <taxon>Auchenorrhyncha</taxon>
        <taxon>Membracoidea</taxon>
        <taxon>Cicadellidae</taxon>
        <taxon>Cicadellinae</taxon>
        <taxon>Proconiini</taxon>
        <taxon>Homalodisca</taxon>
    </lineage>
</organism>
<evidence type="ECO:0000256" key="1">
    <source>
        <dbReference type="SAM" id="MobiDB-lite"/>
    </source>
</evidence>
<feature type="non-terminal residue" evidence="2">
    <location>
        <position position="1"/>
    </location>
</feature>
<gene>
    <name evidence="2" type="ORF">g.37581</name>
</gene>
<accession>A0A1B6HEI5</accession>
<proteinExistence type="predicted"/>
<protein>
    <submittedName>
        <fullName evidence="2">Uncharacterized protein</fullName>
    </submittedName>
</protein>
<feature type="non-terminal residue" evidence="2">
    <location>
        <position position="336"/>
    </location>
</feature>
<dbReference type="AlphaFoldDB" id="A0A1B6HEI5"/>
<reference evidence="2" key="1">
    <citation type="submission" date="2015-11" db="EMBL/GenBank/DDBJ databases">
        <title>De novo transcriptome assembly of four potential Pierce s Disease insect vectors from Arizona vineyards.</title>
        <authorList>
            <person name="Tassone E.E."/>
        </authorList>
    </citation>
    <scope>NUCLEOTIDE SEQUENCE</scope>
</reference>
<feature type="region of interest" description="Disordered" evidence="1">
    <location>
        <begin position="258"/>
        <end position="336"/>
    </location>
</feature>
<sequence length="336" mass="38044">IVNNTESISIVTSSQENVEAVNIPSTPILVEVNTGSVDRESVPVFENENCNISVLESDNDNCQSSTIAIENVTNNSVEFQKCIQDVTDDMNTENNNVEERLKQEVSLTDTKPVRACKGVRYREFMSTSQLGKRRGRQKQRLFGFHYLGQRRSKTENASTCKPSSKVNSVVLMGTDERELINDNQHPLRTTDGYVFRYKSKKKIKSLKPAQVSNEDFDDEIEDNGINQKKKFKANDFNLEEKIEALPPLSLEDFQLKKRARKKRNSSSSPVNIPRRFETNDSEQNGSENVKTEHDSQTVELDDHALGGSSIENRLEHGPCQTSHQNSKPLNISSRVY</sequence>